<dbReference type="Proteomes" id="UP000243937">
    <property type="component" value="Chromosome"/>
</dbReference>
<dbReference type="Gene3D" id="3.40.1260.10">
    <property type="entry name" value="DsrEFH-like"/>
    <property type="match status" value="1"/>
</dbReference>
<dbReference type="OrthoDB" id="9795117at2"/>
<dbReference type="AlphaFoldDB" id="A0A1Y0D3R9"/>
<dbReference type="SUPFAM" id="SSF75169">
    <property type="entry name" value="DsrEFH-like"/>
    <property type="match status" value="1"/>
</dbReference>
<dbReference type="EMBL" id="CP021377">
    <property type="protein sequence ID" value="ART82149.1"/>
    <property type="molecule type" value="Genomic_DNA"/>
</dbReference>
<dbReference type="GO" id="GO:0016740">
    <property type="term" value="F:transferase activity"/>
    <property type="evidence" value="ECO:0007669"/>
    <property type="project" value="UniProtKB-KW"/>
</dbReference>
<dbReference type="NCBIfam" id="TIGR03011">
    <property type="entry name" value="sulf_tusB_dsrH"/>
    <property type="match status" value="1"/>
</dbReference>
<organism evidence="1 2">
    <name type="scientific">Oceanisphaera profunda</name>
    <dbReference type="NCBI Taxonomy" id="1416627"/>
    <lineage>
        <taxon>Bacteria</taxon>
        <taxon>Pseudomonadati</taxon>
        <taxon>Pseudomonadota</taxon>
        <taxon>Gammaproteobacteria</taxon>
        <taxon>Aeromonadales</taxon>
        <taxon>Aeromonadaceae</taxon>
        <taxon>Oceanisphaera</taxon>
    </lineage>
</organism>
<protein>
    <submittedName>
        <fullName evidence="1">Sulfurtransferase TusB</fullName>
    </submittedName>
</protein>
<dbReference type="Pfam" id="PF04077">
    <property type="entry name" value="DsrH"/>
    <property type="match status" value="1"/>
</dbReference>
<reference evidence="1 2" key="1">
    <citation type="journal article" date="2014" name="Int. J. Syst. Evol. Microbiol.">
        <title>Oceanisphaera profunda sp. nov., a marine bacterium isolated from deep-sea sediment, and emended description of the genus Oceanisphaera.</title>
        <authorList>
            <person name="Xu Z."/>
            <person name="Zhang X.Y."/>
            <person name="Su H.N."/>
            <person name="Yu Z.C."/>
            <person name="Liu C."/>
            <person name="Li H."/>
            <person name="Chen X.L."/>
            <person name="Song X.Y."/>
            <person name="Xie B.B."/>
            <person name="Qin Q.L."/>
            <person name="Zhou B.C."/>
            <person name="Shi M."/>
            <person name="Huang Y."/>
            <person name="Zhang Y.Z."/>
        </authorList>
    </citation>
    <scope>NUCLEOTIDE SEQUENCE [LARGE SCALE GENOMIC DNA]</scope>
    <source>
        <strain evidence="1 2">SM1222</strain>
    </source>
</reference>
<accession>A0A1Y0D3R9</accession>
<dbReference type="PANTHER" id="PTHR37526:SF1">
    <property type="entry name" value="PROTEIN TUSB"/>
    <property type="match status" value="1"/>
</dbReference>
<evidence type="ECO:0000313" key="1">
    <source>
        <dbReference type="EMBL" id="ART82149.1"/>
    </source>
</evidence>
<gene>
    <name evidence="1" type="ORF">CBP31_05490</name>
</gene>
<dbReference type="GO" id="GO:1990228">
    <property type="term" value="C:sulfurtransferase complex"/>
    <property type="evidence" value="ECO:0007669"/>
    <property type="project" value="TreeGrafter"/>
</dbReference>
<dbReference type="RefSeq" id="WP_087035266.1">
    <property type="nucleotide sequence ID" value="NZ_CP021377.1"/>
</dbReference>
<dbReference type="PANTHER" id="PTHR37526">
    <property type="entry name" value="PROTEIN TUSB"/>
    <property type="match status" value="1"/>
</dbReference>
<dbReference type="KEGG" id="opf:CBP31_05490"/>
<dbReference type="InterPro" id="IPR007215">
    <property type="entry name" value="Sulphur_relay_TusB/DsrH"/>
</dbReference>
<name>A0A1Y0D3R9_9GAMM</name>
<proteinExistence type="predicted"/>
<keyword evidence="2" id="KW-1185">Reference proteome</keyword>
<keyword evidence="1" id="KW-0808">Transferase</keyword>
<sequence>MLHTVKYSPFSHQALAHALRELQPDDRLLLWQDGVIAATVAQSQASWGQVPWWQAPLQMLASSQRLYVMAEDLQARGLSQAIGQPISMLDWVDLVAKLGSPQAW</sequence>
<dbReference type="GO" id="GO:0002143">
    <property type="term" value="P:tRNA wobble position uridine thiolation"/>
    <property type="evidence" value="ECO:0007669"/>
    <property type="project" value="InterPro"/>
</dbReference>
<evidence type="ECO:0000313" key="2">
    <source>
        <dbReference type="Proteomes" id="UP000243937"/>
    </source>
</evidence>
<dbReference type="InterPro" id="IPR027396">
    <property type="entry name" value="DsrEFH-like"/>
</dbReference>